<gene>
    <name evidence="9" type="ORF">SAMN02982927_03507</name>
</gene>
<proteinExistence type="inferred from homology"/>
<dbReference type="PANTHER" id="PTHR30572:SF4">
    <property type="entry name" value="ABC TRANSPORTER PERMEASE YTRF"/>
    <property type="match status" value="1"/>
</dbReference>
<keyword evidence="4 7" id="KW-1133">Transmembrane helix</keyword>
<dbReference type="GO" id="GO:0005886">
    <property type="term" value="C:plasma membrane"/>
    <property type="evidence" value="ECO:0007669"/>
    <property type="project" value="UniProtKB-SubCell"/>
</dbReference>
<protein>
    <submittedName>
        <fullName evidence="9">FtsX-like permease family protein</fullName>
    </submittedName>
</protein>
<dbReference type="InterPro" id="IPR003838">
    <property type="entry name" value="ABC3_permease_C"/>
</dbReference>
<evidence type="ECO:0000256" key="6">
    <source>
        <dbReference type="ARBA" id="ARBA00038076"/>
    </source>
</evidence>
<evidence type="ECO:0000256" key="2">
    <source>
        <dbReference type="ARBA" id="ARBA00022475"/>
    </source>
</evidence>
<evidence type="ECO:0000256" key="7">
    <source>
        <dbReference type="SAM" id="Phobius"/>
    </source>
</evidence>
<comment type="subcellular location">
    <subcellularLocation>
        <location evidence="1">Cell membrane</location>
        <topology evidence="1">Multi-pass membrane protein</topology>
    </subcellularLocation>
</comment>
<feature type="domain" description="ABC3 transporter permease C-terminal" evidence="8">
    <location>
        <begin position="172"/>
        <end position="290"/>
    </location>
</feature>
<dbReference type="AlphaFoldDB" id="A0A1I2WCK0"/>
<dbReference type="Pfam" id="PF02687">
    <property type="entry name" value="FtsX"/>
    <property type="match status" value="1"/>
</dbReference>
<evidence type="ECO:0000256" key="4">
    <source>
        <dbReference type="ARBA" id="ARBA00022989"/>
    </source>
</evidence>
<evidence type="ECO:0000313" key="9">
    <source>
        <dbReference type="EMBL" id="SFG99128.1"/>
    </source>
</evidence>
<evidence type="ECO:0000256" key="5">
    <source>
        <dbReference type="ARBA" id="ARBA00023136"/>
    </source>
</evidence>
<evidence type="ECO:0000313" key="10">
    <source>
        <dbReference type="Proteomes" id="UP000198752"/>
    </source>
</evidence>
<evidence type="ECO:0000256" key="3">
    <source>
        <dbReference type="ARBA" id="ARBA00022692"/>
    </source>
</evidence>
<reference evidence="10" key="1">
    <citation type="submission" date="2016-10" db="EMBL/GenBank/DDBJ databases">
        <authorList>
            <person name="Varghese N."/>
            <person name="Submissions S."/>
        </authorList>
    </citation>
    <scope>NUCLEOTIDE SEQUENCE [LARGE SCALE GENOMIC DNA]</scope>
    <source>
        <strain evidence="10">ATCC 700379</strain>
    </source>
</reference>
<keyword evidence="10" id="KW-1185">Reference proteome</keyword>
<feature type="transmembrane region" description="Helical" evidence="7">
    <location>
        <begin position="215"/>
        <end position="242"/>
    </location>
</feature>
<name>A0A1I2WCK0_9BACL</name>
<feature type="transmembrane region" description="Helical" evidence="7">
    <location>
        <begin position="262"/>
        <end position="280"/>
    </location>
</feature>
<keyword evidence="3 7" id="KW-0812">Transmembrane</keyword>
<evidence type="ECO:0000259" key="8">
    <source>
        <dbReference type="Pfam" id="PF02687"/>
    </source>
</evidence>
<feature type="transmembrane region" description="Helical" evidence="7">
    <location>
        <begin position="168"/>
        <end position="194"/>
    </location>
</feature>
<dbReference type="PANTHER" id="PTHR30572">
    <property type="entry name" value="MEMBRANE COMPONENT OF TRANSPORTER-RELATED"/>
    <property type="match status" value="1"/>
</dbReference>
<dbReference type="EMBL" id="FOOY01000039">
    <property type="protein sequence ID" value="SFG99128.1"/>
    <property type="molecule type" value="Genomic_DNA"/>
</dbReference>
<keyword evidence="2" id="KW-1003">Cell membrane</keyword>
<comment type="similarity">
    <text evidence="6">Belongs to the ABC-4 integral membrane protein family.</text>
</comment>
<dbReference type="Proteomes" id="UP000198752">
    <property type="component" value="Unassembled WGS sequence"/>
</dbReference>
<dbReference type="GO" id="GO:0022857">
    <property type="term" value="F:transmembrane transporter activity"/>
    <property type="evidence" value="ECO:0007669"/>
    <property type="project" value="TreeGrafter"/>
</dbReference>
<keyword evidence="5 7" id="KW-0472">Membrane</keyword>
<evidence type="ECO:0000256" key="1">
    <source>
        <dbReference type="ARBA" id="ARBA00004651"/>
    </source>
</evidence>
<dbReference type="InterPro" id="IPR050250">
    <property type="entry name" value="Macrolide_Exporter_MacB"/>
</dbReference>
<accession>A0A1I2WCK0</accession>
<organism evidence="9 10">
    <name type="scientific">Sporolactobacillus nakayamae</name>
    <dbReference type="NCBI Taxonomy" id="269670"/>
    <lineage>
        <taxon>Bacteria</taxon>
        <taxon>Bacillati</taxon>
        <taxon>Bacillota</taxon>
        <taxon>Bacilli</taxon>
        <taxon>Bacillales</taxon>
        <taxon>Sporolactobacillaceae</taxon>
        <taxon>Sporolactobacillus</taxon>
    </lineage>
</organism>
<dbReference type="STRING" id="269670.SAMN02982927_03507"/>
<sequence>MIWLSSTRLTLGKKMAIPQYFQSVDGAVPEKDLAKGSHLPGNNEIGLSKDVAKQLTKKPTSLIGKTVTFSVNMTDKNQKPIVMQKKLKISAIFNGSAQMGMLTADYDTVQTMFEKQKLTLNANMATIKIDQIENVKSVQNHFKKNGYTPNGAGAFLDSLNLYIAIDSYVLAAIAGISLLVSAIMIIVVLYISVTERTKEIGILRAIGARRKDIRHLFFSEASLLGLFGGAVGVGLAFIAAAIGNHIARPHMHVSILNITPGFVLFGLIASIGISVIAGLAPSSKAANLDPVDSLRKFD</sequence>